<dbReference type="AlphaFoldDB" id="A0A182E7L2"/>
<evidence type="ECO:0000313" key="3">
    <source>
        <dbReference type="WBParaSite" id="nOo.2.0.1.t04005-RA"/>
    </source>
</evidence>
<evidence type="ECO:0000313" key="1">
    <source>
        <dbReference type="EMBL" id="VDK71373.1"/>
    </source>
</evidence>
<proteinExistence type="predicted"/>
<reference evidence="3" key="1">
    <citation type="submission" date="2016-06" db="UniProtKB">
        <authorList>
            <consortium name="WormBaseParasite"/>
        </authorList>
    </citation>
    <scope>IDENTIFICATION</scope>
</reference>
<dbReference type="WBParaSite" id="nOo.2.0.1.t04005-RA">
    <property type="protein sequence ID" value="nOo.2.0.1.t04005-RA"/>
    <property type="gene ID" value="nOo.2.0.1.g04005"/>
</dbReference>
<protein>
    <submittedName>
        <fullName evidence="3">Helitron_like_N domain-containing protein</fullName>
    </submittedName>
</protein>
<gene>
    <name evidence="1" type="ORF">NOO_LOCUS4005</name>
</gene>
<keyword evidence="2" id="KW-1185">Reference proteome</keyword>
<organism evidence="3">
    <name type="scientific">Onchocerca ochengi</name>
    <name type="common">Filarial nematode worm</name>
    <dbReference type="NCBI Taxonomy" id="42157"/>
    <lineage>
        <taxon>Eukaryota</taxon>
        <taxon>Metazoa</taxon>
        <taxon>Ecdysozoa</taxon>
        <taxon>Nematoda</taxon>
        <taxon>Chromadorea</taxon>
        <taxon>Rhabditida</taxon>
        <taxon>Spirurina</taxon>
        <taxon>Spiruromorpha</taxon>
        <taxon>Filarioidea</taxon>
        <taxon>Onchocercidae</taxon>
        <taxon>Onchocerca</taxon>
    </lineage>
</organism>
<dbReference type="EMBL" id="UYRW01000836">
    <property type="protein sequence ID" value="VDK71373.1"/>
    <property type="molecule type" value="Genomic_DNA"/>
</dbReference>
<sequence length="113" mass="13441">MKVRKRCSVRYKKEAEITTERIRNIRRALLARFVCFVSNQTNQRETIQMARQTTANLHWLSLTIFSGDPQKWRELWSNFEAAVHRQQGPLADECRVYPIAKQRTELYKQLICA</sequence>
<reference evidence="1 2" key="2">
    <citation type="submission" date="2018-08" db="EMBL/GenBank/DDBJ databases">
        <authorList>
            <person name="Laetsch R D."/>
            <person name="Stevens L."/>
            <person name="Kumar S."/>
            <person name="Blaxter L. M."/>
        </authorList>
    </citation>
    <scope>NUCLEOTIDE SEQUENCE [LARGE SCALE GENOMIC DNA]</scope>
</reference>
<evidence type="ECO:0000313" key="2">
    <source>
        <dbReference type="Proteomes" id="UP000271087"/>
    </source>
</evidence>
<dbReference type="Proteomes" id="UP000271087">
    <property type="component" value="Unassembled WGS sequence"/>
</dbReference>
<accession>A0A182E7L2</accession>
<name>A0A182E7L2_ONCOC</name>